<accession>A0AA39VG18</accession>
<dbReference type="AlphaFoldDB" id="A0AA39VG18"/>
<comment type="caution">
    <text evidence="1">The sequence shown here is derived from an EMBL/GenBank/DDBJ whole genome shotgun (WGS) entry which is preliminary data.</text>
</comment>
<dbReference type="Proteomes" id="UP001168877">
    <property type="component" value="Unassembled WGS sequence"/>
</dbReference>
<protein>
    <recommendedName>
        <fullName evidence="3">RNase H type-1 domain-containing protein</fullName>
    </recommendedName>
</protein>
<name>A0AA39VG18_ACESA</name>
<sequence length="170" mass="18418">MAPMEVRLYHVNLDRGSNASTIWFNLDWIMEALHAKSRNVDRGGTLPLLGNSSRGGAPPLSGNPEGECVYPPSGTQRMKNNCHNLFINLAEVDASTVAYALNSPSFDLCDASYVINDIRTLLKEVSVPKCLAIPRSGNSLAHNLASLAVSSSKEKSWLNVSPSCIFPLCE</sequence>
<evidence type="ECO:0000313" key="1">
    <source>
        <dbReference type="EMBL" id="KAK0578711.1"/>
    </source>
</evidence>
<proteinExistence type="predicted"/>
<dbReference type="EMBL" id="JAUESC010000385">
    <property type="protein sequence ID" value="KAK0578711.1"/>
    <property type="molecule type" value="Genomic_DNA"/>
</dbReference>
<reference evidence="1" key="1">
    <citation type="journal article" date="2022" name="Plant J.">
        <title>Strategies of tolerance reflected in two North American maple genomes.</title>
        <authorList>
            <person name="McEvoy S.L."/>
            <person name="Sezen U.U."/>
            <person name="Trouern-Trend A."/>
            <person name="McMahon S.M."/>
            <person name="Schaberg P.G."/>
            <person name="Yang J."/>
            <person name="Wegrzyn J.L."/>
            <person name="Swenson N.G."/>
        </authorList>
    </citation>
    <scope>NUCLEOTIDE SEQUENCE</scope>
    <source>
        <strain evidence="1">NS2018</strain>
    </source>
</reference>
<evidence type="ECO:0008006" key="3">
    <source>
        <dbReference type="Google" id="ProtNLM"/>
    </source>
</evidence>
<gene>
    <name evidence="1" type="ORF">LWI29_014941</name>
</gene>
<keyword evidence="2" id="KW-1185">Reference proteome</keyword>
<evidence type="ECO:0000313" key="2">
    <source>
        <dbReference type="Proteomes" id="UP001168877"/>
    </source>
</evidence>
<organism evidence="1 2">
    <name type="scientific">Acer saccharum</name>
    <name type="common">Sugar maple</name>
    <dbReference type="NCBI Taxonomy" id="4024"/>
    <lineage>
        <taxon>Eukaryota</taxon>
        <taxon>Viridiplantae</taxon>
        <taxon>Streptophyta</taxon>
        <taxon>Embryophyta</taxon>
        <taxon>Tracheophyta</taxon>
        <taxon>Spermatophyta</taxon>
        <taxon>Magnoliopsida</taxon>
        <taxon>eudicotyledons</taxon>
        <taxon>Gunneridae</taxon>
        <taxon>Pentapetalae</taxon>
        <taxon>rosids</taxon>
        <taxon>malvids</taxon>
        <taxon>Sapindales</taxon>
        <taxon>Sapindaceae</taxon>
        <taxon>Hippocastanoideae</taxon>
        <taxon>Acereae</taxon>
        <taxon>Acer</taxon>
    </lineage>
</organism>
<reference evidence="1" key="2">
    <citation type="submission" date="2023-06" db="EMBL/GenBank/DDBJ databases">
        <authorList>
            <person name="Swenson N.G."/>
            <person name="Wegrzyn J.L."/>
            <person name="Mcevoy S.L."/>
        </authorList>
    </citation>
    <scope>NUCLEOTIDE SEQUENCE</scope>
    <source>
        <strain evidence="1">NS2018</strain>
        <tissue evidence="1">Leaf</tissue>
    </source>
</reference>